<dbReference type="Pfam" id="PF09709">
    <property type="entry name" value="Cas_Csd1"/>
    <property type="match status" value="1"/>
</dbReference>
<name>A0A6V8P546_9ACTN</name>
<dbReference type="EMBL" id="BLSB01000051">
    <property type="protein sequence ID" value="GFP35106.1"/>
    <property type="molecule type" value="Genomic_DNA"/>
</dbReference>
<accession>A0A6V8P546</accession>
<sequence length="584" mass="65435">MLELLAKYSGKAEPGFKSRDIRWAVVLDSKAGFVGLVQLGQPDQKKNQGRTFTKCPDLSQPELVSGATARSHFLVETANVVALYKVTDTKTVEKHQYFIGMLTEAGKTIPQLAVIANFLKIEETIQRIQKAMAESKVKVGDKVTVQLDGEFPVEQDYWHDWWRNYRKSLKGEPDKKGNPALMWCYVSGKLVTPQKTHPKIEGLADVGGQPSGDVLIGFDKEAYCSYGLQQSTNAAVSEEAMSAYRAALNKLIKNHSQRLVSARVVHWFKEEVKLAEDPLGWLLEPPEQAELNAQHEAQKLLKSIWTGERPDLARNFYYALTLSGAGGRVMVRDWMEGQFEELVANVSQWFSDLEIVEIVQRDGSLPTRNPKFLVVLGTLVRVLKDLPAPTVAKMWRVAVRGEAIPYSFLAQTLSRRKMEIIQNKAISLAGMGLIKAYHVRKYRKEGNTTLAEMLKPKLTEDFPSPAYQCGRLMAVLAGLQRAALGDVGAGVVQRYYAAASTTPALVLGRLTRTSQFHLGKLEPGLAYWYESKIAGIWSRLQEAPPRTLSLEEQSLFALGYYQQLADRRVKKSQNTTKEEEKDND</sequence>
<evidence type="ECO:0000313" key="6">
    <source>
        <dbReference type="Proteomes" id="UP000591948"/>
    </source>
</evidence>
<comment type="caution">
    <text evidence="2">The sequence shown here is derived from an EMBL/GenBank/DDBJ whole genome shotgun (WGS) entry which is preliminary data.</text>
</comment>
<gene>
    <name evidence="1" type="ORF">HKBW3S06_00484</name>
    <name evidence="2" type="ORF">HKBW3S33_01169</name>
    <name evidence="3" type="ORF">HKBW3S43_00898</name>
</gene>
<dbReference type="Proteomes" id="UP000591948">
    <property type="component" value="Unassembled WGS sequence"/>
</dbReference>
<evidence type="ECO:0000313" key="2">
    <source>
        <dbReference type="EMBL" id="GFP27759.1"/>
    </source>
</evidence>
<dbReference type="RefSeq" id="WP_176226390.1">
    <property type="nucleotide sequence ID" value="NZ_BLRV01000029.1"/>
</dbReference>
<evidence type="ECO:0000313" key="4">
    <source>
        <dbReference type="Proteomes" id="UP000576480"/>
    </source>
</evidence>
<dbReference type="InterPro" id="IPR010144">
    <property type="entry name" value="CRISPR-assoc_prot_Csd1-typ"/>
</dbReference>
<dbReference type="EMBL" id="BLRV01000029">
    <property type="protein sequence ID" value="GFP21258.1"/>
    <property type="molecule type" value="Genomic_DNA"/>
</dbReference>
<evidence type="ECO:0000313" key="3">
    <source>
        <dbReference type="EMBL" id="GFP35106.1"/>
    </source>
</evidence>
<evidence type="ECO:0000313" key="1">
    <source>
        <dbReference type="EMBL" id="GFP21258.1"/>
    </source>
</evidence>
<protein>
    <submittedName>
        <fullName evidence="2">CRISPR-associated protein Csd1</fullName>
    </submittedName>
</protein>
<dbReference type="NCBIfam" id="TIGR01863">
    <property type="entry name" value="cas_Csd1"/>
    <property type="match status" value="1"/>
</dbReference>
<evidence type="ECO:0000313" key="5">
    <source>
        <dbReference type="Proteomes" id="UP000580051"/>
    </source>
</evidence>
<reference evidence="4 5" key="1">
    <citation type="journal article" date="2020" name="Front. Microbiol.">
        <title>Single-cell genomics of novel Actinobacteria with the Wood-Ljungdahl pathway discovered in a serpentinizing system.</title>
        <authorList>
            <person name="Merino N."/>
            <person name="Kawai M."/>
            <person name="Boyd E.S."/>
            <person name="Colman D.R."/>
            <person name="McGlynn S.E."/>
            <person name="Nealson K.H."/>
            <person name="Kurokawa K."/>
            <person name="Hongoh Y."/>
        </authorList>
    </citation>
    <scope>NUCLEOTIDE SEQUENCE [LARGE SCALE GENOMIC DNA]</scope>
    <source>
        <strain evidence="1 5">S06</strain>
        <strain evidence="2 6">S33</strain>
        <strain evidence="3 4">S43</strain>
    </source>
</reference>
<organism evidence="2 6">
    <name type="scientific">Candidatus Hakubella thermalkaliphila</name>
    <dbReference type="NCBI Taxonomy" id="2754717"/>
    <lineage>
        <taxon>Bacteria</taxon>
        <taxon>Bacillati</taxon>
        <taxon>Actinomycetota</taxon>
        <taxon>Actinomycetota incertae sedis</taxon>
        <taxon>Candidatus Hakubellales</taxon>
        <taxon>Candidatus Hakubellaceae</taxon>
        <taxon>Candidatus Hakubella</taxon>
    </lineage>
</organism>
<dbReference type="EMBL" id="BLRY01000063">
    <property type="protein sequence ID" value="GFP27759.1"/>
    <property type="molecule type" value="Genomic_DNA"/>
</dbReference>
<dbReference type="Proteomes" id="UP000580051">
    <property type="component" value="Unassembled WGS sequence"/>
</dbReference>
<dbReference type="AlphaFoldDB" id="A0A6V8P546"/>
<proteinExistence type="predicted"/>
<keyword evidence="6" id="KW-1185">Reference proteome</keyword>
<dbReference type="Proteomes" id="UP000576480">
    <property type="component" value="Unassembled WGS sequence"/>
</dbReference>